<proteinExistence type="predicted"/>
<dbReference type="Proteomes" id="UP000663860">
    <property type="component" value="Unassembled WGS sequence"/>
</dbReference>
<sequence length="227" mass="26340">MVYRINKEKLEKYRLQYDKRNLYNEEKNKKIIYQKTISTQTPFNKRIDFSKDLVEQSINTLSTISKMTNDQQNDDETQPLNTISSSVESERNNHSSISASLSTSSSSSSSLKTTKKTIINNSNSSYTELDLYHQSNSEISIETNSNQRENYQLNDYSSKLKSRKCRIYIQHGKVIGGFVSICVSRRAQRALSNGVFKYLLDQSQVYFDYLIELVEFCMEHVSVRISR</sequence>
<accession>A0A813M9X7</accession>
<gene>
    <name evidence="2" type="ORF">IZO911_LOCUS978</name>
</gene>
<reference evidence="2" key="1">
    <citation type="submission" date="2021-02" db="EMBL/GenBank/DDBJ databases">
        <authorList>
            <person name="Nowell W R."/>
        </authorList>
    </citation>
    <scope>NUCLEOTIDE SEQUENCE</scope>
</reference>
<dbReference type="AlphaFoldDB" id="A0A813M9X7"/>
<feature type="compositionally biased region" description="Polar residues" evidence="1">
    <location>
        <begin position="78"/>
        <end position="87"/>
    </location>
</feature>
<feature type="compositionally biased region" description="Low complexity" evidence="1">
    <location>
        <begin position="95"/>
        <end position="114"/>
    </location>
</feature>
<protein>
    <submittedName>
        <fullName evidence="2">Uncharacterized protein</fullName>
    </submittedName>
</protein>
<evidence type="ECO:0000313" key="3">
    <source>
        <dbReference type="Proteomes" id="UP000663860"/>
    </source>
</evidence>
<dbReference type="EMBL" id="CAJNOE010000004">
    <property type="protein sequence ID" value="CAF0715686.1"/>
    <property type="molecule type" value="Genomic_DNA"/>
</dbReference>
<name>A0A813M9X7_9BILA</name>
<comment type="caution">
    <text evidence="2">The sequence shown here is derived from an EMBL/GenBank/DDBJ whole genome shotgun (WGS) entry which is preliminary data.</text>
</comment>
<organism evidence="2 3">
    <name type="scientific">Adineta steineri</name>
    <dbReference type="NCBI Taxonomy" id="433720"/>
    <lineage>
        <taxon>Eukaryota</taxon>
        <taxon>Metazoa</taxon>
        <taxon>Spiralia</taxon>
        <taxon>Gnathifera</taxon>
        <taxon>Rotifera</taxon>
        <taxon>Eurotatoria</taxon>
        <taxon>Bdelloidea</taxon>
        <taxon>Adinetida</taxon>
        <taxon>Adinetidae</taxon>
        <taxon>Adineta</taxon>
    </lineage>
</organism>
<feature type="region of interest" description="Disordered" evidence="1">
    <location>
        <begin position="67"/>
        <end position="114"/>
    </location>
</feature>
<evidence type="ECO:0000256" key="1">
    <source>
        <dbReference type="SAM" id="MobiDB-lite"/>
    </source>
</evidence>
<evidence type="ECO:0000313" key="2">
    <source>
        <dbReference type="EMBL" id="CAF0715686.1"/>
    </source>
</evidence>